<feature type="non-terminal residue" evidence="1">
    <location>
        <position position="1"/>
    </location>
</feature>
<dbReference type="InterPro" id="IPR012337">
    <property type="entry name" value="RNaseH-like_sf"/>
</dbReference>
<evidence type="ECO:0000313" key="1">
    <source>
        <dbReference type="EMBL" id="JAS00137.1"/>
    </source>
</evidence>
<keyword evidence="1" id="KW-0548">Nucleotidyltransferase</keyword>
<proteinExistence type="predicted"/>
<dbReference type="GO" id="GO:0003676">
    <property type="term" value="F:nucleic acid binding"/>
    <property type="evidence" value="ECO:0007669"/>
    <property type="project" value="InterPro"/>
</dbReference>
<dbReference type="EMBL" id="GEMB01003071">
    <property type="protein sequence ID" value="JAS00137.1"/>
    <property type="molecule type" value="Transcribed_RNA"/>
</dbReference>
<dbReference type="SUPFAM" id="SSF53098">
    <property type="entry name" value="Ribonuclease H-like"/>
    <property type="match status" value="1"/>
</dbReference>
<sequence>QVVFFVDSQAAILALASSSAEACGLVNTTRKVLNQLILEGWRVILQCAPSHCDILGNEQVDRLAKEGCQLP</sequence>
<dbReference type="GO" id="GO:0003964">
    <property type="term" value="F:RNA-directed DNA polymerase activity"/>
    <property type="evidence" value="ECO:0007669"/>
    <property type="project" value="UniProtKB-KW"/>
</dbReference>
<accession>A0A170YQ95</accession>
<organism evidence="1">
    <name type="scientific">Triatoma infestans</name>
    <name type="common">Assassin bug</name>
    <dbReference type="NCBI Taxonomy" id="30076"/>
    <lineage>
        <taxon>Eukaryota</taxon>
        <taxon>Metazoa</taxon>
        <taxon>Ecdysozoa</taxon>
        <taxon>Arthropoda</taxon>
        <taxon>Hexapoda</taxon>
        <taxon>Insecta</taxon>
        <taxon>Pterygota</taxon>
        <taxon>Neoptera</taxon>
        <taxon>Paraneoptera</taxon>
        <taxon>Hemiptera</taxon>
        <taxon>Heteroptera</taxon>
        <taxon>Panheteroptera</taxon>
        <taxon>Cimicomorpha</taxon>
        <taxon>Reduviidae</taxon>
        <taxon>Triatominae</taxon>
        <taxon>Triatoma</taxon>
    </lineage>
</organism>
<reference evidence="1" key="2">
    <citation type="journal article" date="2017" name="J. Med. Entomol.">
        <title>Transcriptome Analysis of the Triatoma infestans (Hemiptera: Reduviidae) Integument.</title>
        <authorList>
            <person name="Calderon-Fernandez G.M."/>
            <person name="Moriconi D.E."/>
            <person name="Dulbecco A.B."/>
            <person name="Juarez M.P."/>
        </authorList>
    </citation>
    <scope>NUCLEOTIDE SEQUENCE</scope>
    <source>
        <strain evidence="1">Int1</strain>
        <tissue evidence="1">Integument</tissue>
    </source>
</reference>
<name>A0A170YQ95_TRIIF</name>
<protein>
    <submittedName>
        <fullName evidence="1">Reverse transcriptase</fullName>
    </submittedName>
</protein>
<dbReference type="AlphaFoldDB" id="A0A170YQ95"/>
<dbReference type="InterPro" id="IPR036397">
    <property type="entry name" value="RNaseH_sf"/>
</dbReference>
<keyword evidence="1" id="KW-0695">RNA-directed DNA polymerase</keyword>
<dbReference type="Gene3D" id="3.30.420.10">
    <property type="entry name" value="Ribonuclease H-like superfamily/Ribonuclease H"/>
    <property type="match status" value="1"/>
</dbReference>
<keyword evidence="1" id="KW-0808">Transferase</keyword>
<reference evidence="1" key="1">
    <citation type="submission" date="2016-04" db="EMBL/GenBank/DDBJ databases">
        <authorList>
            <person name="Calderon-Fernandez G.M.Sr."/>
        </authorList>
    </citation>
    <scope>NUCLEOTIDE SEQUENCE</scope>
    <source>
        <strain evidence="1">Int1</strain>
        <tissue evidence="1">Integument</tissue>
    </source>
</reference>